<dbReference type="Proteomes" id="UP000824469">
    <property type="component" value="Unassembled WGS sequence"/>
</dbReference>
<keyword evidence="3" id="KW-1185">Reference proteome</keyword>
<protein>
    <recommendedName>
        <fullName evidence="1">F-box/LRR-repeat protein 15/At3g58940/PEG3-like LRR domain-containing protein</fullName>
    </recommendedName>
</protein>
<feature type="non-terminal residue" evidence="2">
    <location>
        <position position="348"/>
    </location>
</feature>
<evidence type="ECO:0000259" key="1">
    <source>
        <dbReference type="Pfam" id="PF24758"/>
    </source>
</evidence>
<organism evidence="2 3">
    <name type="scientific">Taxus chinensis</name>
    <name type="common">Chinese yew</name>
    <name type="synonym">Taxus wallichiana var. chinensis</name>
    <dbReference type="NCBI Taxonomy" id="29808"/>
    <lineage>
        <taxon>Eukaryota</taxon>
        <taxon>Viridiplantae</taxon>
        <taxon>Streptophyta</taxon>
        <taxon>Embryophyta</taxon>
        <taxon>Tracheophyta</taxon>
        <taxon>Spermatophyta</taxon>
        <taxon>Pinopsida</taxon>
        <taxon>Pinidae</taxon>
        <taxon>Conifers II</taxon>
        <taxon>Cupressales</taxon>
        <taxon>Taxaceae</taxon>
        <taxon>Taxus</taxon>
    </lineage>
</organism>
<name>A0AA38FS04_TAXCH</name>
<dbReference type="SUPFAM" id="SSF81383">
    <property type="entry name" value="F-box domain"/>
    <property type="match status" value="1"/>
</dbReference>
<evidence type="ECO:0000313" key="3">
    <source>
        <dbReference type="Proteomes" id="UP000824469"/>
    </source>
</evidence>
<accession>A0AA38FS04</accession>
<dbReference type="InterPro" id="IPR036047">
    <property type="entry name" value="F-box-like_dom_sf"/>
</dbReference>
<dbReference type="EMBL" id="JAHRHJ020000007">
    <property type="protein sequence ID" value="KAH9307948.1"/>
    <property type="molecule type" value="Genomic_DNA"/>
</dbReference>
<dbReference type="PANTHER" id="PTHR31639">
    <property type="entry name" value="F-BOX PROTEIN-LIKE"/>
    <property type="match status" value="1"/>
</dbReference>
<dbReference type="AlphaFoldDB" id="A0AA38FS04"/>
<sequence length="348" mass="39483">MGKKQKIDRLSELPDNLLCFHILPKLSLRDVIASSILSRRWRSLWTQIPCLHFLRDFYSYMPMIPTSMPKYTSAMSKEIAISVRYVKGVIHNILSLHSGPLESFRLIVLFEAGQRMFDQWIKCAAVKGVKQMDLTSLYGVLYLFPSLFDCHRLTDLKLAGFRFTGIPTDFEGFLHLKECSLILTDNLTDDRLQQLIALCPILQKLVLSCCPHLTNLKICSSSLSRLALRDLSAVSITADCPHLAELKLEDCHGLHKLELNSCVFLHCVHSLEVPSFGRCGTVKSLKKLSLDNFWVAHPLIFHGNFPELEELDVAATFILDIAVDQKEPRREMTAGKVVSDLNFPNLKK</sequence>
<dbReference type="Gene3D" id="1.20.1280.50">
    <property type="match status" value="1"/>
</dbReference>
<dbReference type="Gene3D" id="3.80.10.10">
    <property type="entry name" value="Ribonuclease Inhibitor"/>
    <property type="match status" value="1"/>
</dbReference>
<dbReference type="SUPFAM" id="SSF52047">
    <property type="entry name" value="RNI-like"/>
    <property type="match status" value="1"/>
</dbReference>
<reference evidence="2 3" key="1">
    <citation type="journal article" date="2021" name="Nat. Plants">
        <title>The Taxus genome provides insights into paclitaxel biosynthesis.</title>
        <authorList>
            <person name="Xiong X."/>
            <person name="Gou J."/>
            <person name="Liao Q."/>
            <person name="Li Y."/>
            <person name="Zhou Q."/>
            <person name="Bi G."/>
            <person name="Li C."/>
            <person name="Du R."/>
            <person name="Wang X."/>
            <person name="Sun T."/>
            <person name="Guo L."/>
            <person name="Liang H."/>
            <person name="Lu P."/>
            <person name="Wu Y."/>
            <person name="Zhang Z."/>
            <person name="Ro D.K."/>
            <person name="Shang Y."/>
            <person name="Huang S."/>
            <person name="Yan J."/>
        </authorList>
    </citation>
    <scope>NUCLEOTIDE SEQUENCE [LARGE SCALE GENOMIC DNA]</scope>
    <source>
        <strain evidence="2">Ta-2019</strain>
    </source>
</reference>
<proteinExistence type="predicted"/>
<dbReference type="InterPro" id="IPR055411">
    <property type="entry name" value="LRR_FXL15/At3g58940/PEG3-like"/>
</dbReference>
<dbReference type="PANTHER" id="PTHR31639:SF256">
    <property type="entry name" value="OS07G0242900 PROTEIN"/>
    <property type="match status" value="1"/>
</dbReference>
<gene>
    <name evidence="2" type="ORF">KI387_035859</name>
</gene>
<dbReference type="InterPro" id="IPR032675">
    <property type="entry name" value="LRR_dom_sf"/>
</dbReference>
<comment type="caution">
    <text evidence="2">The sequence shown here is derived from an EMBL/GenBank/DDBJ whole genome shotgun (WGS) entry which is preliminary data.</text>
</comment>
<evidence type="ECO:0000313" key="2">
    <source>
        <dbReference type="EMBL" id="KAH9307948.1"/>
    </source>
</evidence>
<dbReference type="OMA" id="KEPRREM"/>
<dbReference type="Pfam" id="PF24758">
    <property type="entry name" value="LRR_At5g56370"/>
    <property type="match status" value="1"/>
</dbReference>
<feature type="domain" description="F-box/LRR-repeat protein 15/At3g58940/PEG3-like LRR" evidence="1">
    <location>
        <begin position="118"/>
        <end position="267"/>
    </location>
</feature>